<dbReference type="GO" id="GO:0005576">
    <property type="term" value="C:extracellular region"/>
    <property type="evidence" value="ECO:0007669"/>
    <property type="project" value="TreeGrafter"/>
</dbReference>
<feature type="chain" id="PRO_5008067246" description="Lysozyme inhibitor LprI N-terminal domain-containing protein" evidence="1">
    <location>
        <begin position="19"/>
        <end position="219"/>
    </location>
</feature>
<dbReference type="Proteomes" id="UP000077763">
    <property type="component" value="Unassembled WGS sequence"/>
</dbReference>
<dbReference type="EMBL" id="LUUH01000119">
    <property type="protein sequence ID" value="OAH96126.1"/>
    <property type="molecule type" value="Genomic_DNA"/>
</dbReference>
<dbReference type="AlphaFoldDB" id="A0A177LRJ0"/>
<comment type="caution">
    <text evidence="2">The sequence shown here is derived from an EMBL/GenBank/DDBJ whole genome shotgun (WGS) entry which is preliminary data.</text>
</comment>
<sequence length="219" mass="25386">MKKLFFLFINLFFFNANAASFDCQKSTTKIENYICNNSAISELDERMGNIYSNLIRNVDVYTDKTIISNVQKIWIKERDLCSDVECLELAYKKQIEKLISFYNKEELLNITIGKQDEFNKMEVLKVPYADFRLESFNKALVYRDEGKITDCNTLIVVRTARPNASRGYGAYCILEKDGENKPLMVCDDNMIGHFHMQNVSITDDIKKLAEFTYENCFGG</sequence>
<evidence type="ECO:0000313" key="2">
    <source>
        <dbReference type="EMBL" id="OAH96126.1"/>
    </source>
</evidence>
<evidence type="ECO:0000313" key="3">
    <source>
        <dbReference type="Proteomes" id="UP000077763"/>
    </source>
</evidence>
<dbReference type="PANTHER" id="PTHR37549">
    <property type="entry name" value="LIPOPROTEIN LPRI"/>
    <property type="match status" value="1"/>
</dbReference>
<organism evidence="2 3">
    <name type="scientific">Methylomonas methanica</name>
    <dbReference type="NCBI Taxonomy" id="421"/>
    <lineage>
        <taxon>Bacteria</taxon>
        <taxon>Pseudomonadati</taxon>
        <taxon>Pseudomonadota</taxon>
        <taxon>Gammaproteobacteria</taxon>
        <taxon>Methylococcales</taxon>
        <taxon>Methylococcaceae</taxon>
        <taxon>Methylomonas</taxon>
    </lineage>
</organism>
<dbReference type="PANTHER" id="PTHR37549:SF1">
    <property type="entry name" value="LIPOPROTEIN LPRI"/>
    <property type="match status" value="1"/>
</dbReference>
<gene>
    <name evidence="2" type="ORF">A1353_24305</name>
</gene>
<evidence type="ECO:0000256" key="1">
    <source>
        <dbReference type="SAM" id="SignalP"/>
    </source>
</evidence>
<dbReference type="RefSeq" id="WP_064038935.1">
    <property type="nucleotide sequence ID" value="NZ_LUUH01000119.1"/>
</dbReference>
<keyword evidence="1" id="KW-0732">Signal</keyword>
<feature type="signal peptide" evidence="1">
    <location>
        <begin position="1"/>
        <end position="18"/>
    </location>
</feature>
<proteinExistence type="predicted"/>
<dbReference type="InterPro" id="IPR052755">
    <property type="entry name" value="Lysozyme_Inhibitor_LprI"/>
</dbReference>
<evidence type="ECO:0008006" key="4">
    <source>
        <dbReference type="Google" id="ProtNLM"/>
    </source>
</evidence>
<name>A0A177LRJ0_METMH</name>
<protein>
    <recommendedName>
        <fullName evidence="4">Lysozyme inhibitor LprI N-terminal domain-containing protein</fullName>
    </recommendedName>
</protein>
<accession>A0A177LRJ0</accession>
<reference evidence="2 3" key="1">
    <citation type="submission" date="2016-03" db="EMBL/GenBank/DDBJ databases">
        <authorList>
            <person name="Ploux O."/>
        </authorList>
    </citation>
    <scope>NUCLEOTIDE SEQUENCE [LARGE SCALE GENOMIC DNA]</scope>
    <source>
        <strain evidence="2 3">R-45371</strain>
    </source>
</reference>